<organism evidence="1 2">
    <name type="scientific">Pristionchus mayeri</name>
    <dbReference type="NCBI Taxonomy" id="1317129"/>
    <lineage>
        <taxon>Eukaryota</taxon>
        <taxon>Metazoa</taxon>
        <taxon>Ecdysozoa</taxon>
        <taxon>Nematoda</taxon>
        <taxon>Chromadorea</taxon>
        <taxon>Rhabditida</taxon>
        <taxon>Rhabditina</taxon>
        <taxon>Diplogasteromorpha</taxon>
        <taxon>Diplogasteroidea</taxon>
        <taxon>Neodiplogasteridae</taxon>
        <taxon>Pristionchus</taxon>
    </lineage>
</organism>
<protein>
    <recommendedName>
        <fullName evidence="3">F-box domain-containing protein</fullName>
    </recommendedName>
</protein>
<gene>
    <name evidence="1" type="ORF">PMAYCL1PPCAC_25046</name>
</gene>
<reference evidence="2" key="1">
    <citation type="submission" date="2022-10" db="EMBL/GenBank/DDBJ databases">
        <title>Genome assembly of Pristionchus species.</title>
        <authorList>
            <person name="Yoshida K."/>
            <person name="Sommer R.J."/>
        </authorList>
    </citation>
    <scope>NUCLEOTIDE SEQUENCE [LARGE SCALE GENOMIC DNA]</scope>
    <source>
        <strain evidence="2">RS5460</strain>
    </source>
</reference>
<evidence type="ECO:0000313" key="2">
    <source>
        <dbReference type="Proteomes" id="UP001328107"/>
    </source>
</evidence>
<dbReference type="AlphaFoldDB" id="A0AAN5D1W6"/>
<dbReference type="Proteomes" id="UP001328107">
    <property type="component" value="Unassembled WGS sequence"/>
</dbReference>
<comment type="caution">
    <text evidence="1">The sequence shown here is derived from an EMBL/GenBank/DDBJ whole genome shotgun (WGS) entry which is preliminary data.</text>
</comment>
<dbReference type="EMBL" id="BTRK01000005">
    <property type="protein sequence ID" value="GMR54851.1"/>
    <property type="molecule type" value="Genomic_DNA"/>
</dbReference>
<proteinExistence type="predicted"/>
<evidence type="ECO:0000313" key="1">
    <source>
        <dbReference type="EMBL" id="GMR54851.1"/>
    </source>
</evidence>
<accession>A0AAN5D1W6</accession>
<keyword evidence="2" id="KW-1185">Reference proteome</keyword>
<evidence type="ECO:0008006" key="3">
    <source>
        <dbReference type="Google" id="ProtNLM"/>
    </source>
</evidence>
<sequence length="350" mass="40332">LKMELYDSAFLNFDDKILIKIIGFLPMEDRINVRASCTRLEKIAAETDLVMDRYTMHFYLFDGSPMSTPFGVRDQGMDSNKLEEFTAARARLTKRIRVPEVVLHQIDFEKVDFESVKCLLSNCDFDTVYIVQQNVMYEERVETLIEEFRGKKIVLSALYFPYVDCIEKLPAEVELRFNYLLKNKIPAGGGKHEDLLLELVKKGHSLLISVWSTPMVVKDIFEILDQSDHDQLVAIKTFDLAAFCTPLGVEKTVEGGYELRGTQGAHKLRRIRGRRPDNSFWSFSHSTRQHVMTDGEALLWLSNRPFRMEMDTCPMHCGLCESAKSSQEGEMGDELCDRCPVCRCVCFKRF</sequence>
<feature type="non-terminal residue" evidence="1">
    <location>
        <position position="1"/>
    </location>
</feature>
<name>A0AAN5D1W6_9BILA</name>